<feature type="signal peptide" evidence="2">
    <location>
        <begin position="1"/>
        <end position="17"/>
    </location>
</feature>
<evidence type="ECO:0000313" key="5">
    <source>
        <dbReference type="Proteomes" id="UP000033540"/>
    </source>
</evidence>
<reference evidence="4 5" key="1">
    <citation type="submission" date="2015-02" db="EMBL/GenBank/DDBJ databases">
        <title>Draft genome sequence of Aspergillus parasiticus SU-1.</title>
        <authorList>
            <person name="Yu J."/>
            <person name="Fedorova N."/>
            <person name="Yin Y."/>
            <person name="Losada L."/>
            <person name="Zafar N."/>
            <person name="Taujale R."/>
            <person name="Ehrlich K.C."/>
            <person name="Bhatnagar D."/>
            <person name="Cleveland T.E."/>
            <person name="Bennett J.W."/>
            <person name="Nierman W.C."/>
        </authorList>
    </citation>
    <scope>NUCLEOTIDE SEQUENCE [LARGE SCALE GENOMIC DNA]</scope>
    <source>
        <strain evidence="5">ATCC 56775 / NRRL 5862 / SRRC 143 / SU-1</strain>
    </source>
</reference>
<dbReference type="PANTHER" id="PTHR48081">
    <property type="entry name" value="AB HYDROLASE SUPERFAMILY PROTEIN C4A8.06C"/>
    <property type="match status" value="1"/>
</dbReference>
<evidence type="ECO:0000256" key="1">
    <source>
        <dbReference type="ARBA" id="ARBA00022801"/>
    </source>
</evidence>
<sequence length="352" mass="38455">MAGLWLGLSFTAGKSIAVALWSAITAPFRGKTGGATAYKHVVITFARSFFGNASIEQIQYILPPKSARNAYEALMNAQQTTPNIVRLHDGAEAFWLGNRNAEKLLIYFPGGAYCIPALPGHFDLVNALAVDLKKNYQDVGVLFLAYDLVPQAQWPRQLAQGVALVRYAIEVLGKRPSNIVLQGDSSGAHLALAVLSHLTEGHPHDSITTLSLSENFRGALLLSPWIYFGTDHESFRTNADKDAISAESLGRWGEALFGNTEMDKYSHPTTAPTGWWKRLPVKRIFIGVGGDEVLLDSIVSLAHTIEAEHPDVVVSRVSREFHAEPITDFGLGLSPGVQFQAMAAWLNQTFSR</sequence>
<dbReference type="EMBL" id="JZEE01000701">
    <property type="protein sequence ID" value="KJK60921.1"/>
    <property type="molecule type" value="Genomic_DNA"/>
</dbReference>
<name>A0A0F0I173_ASPPU</name>
<protein>
    <submittedName>
        <fullName evidence="4">Ae</fullName>
    </submittedName>
</protein>
<dbReference type="STRING" id="1403190.A0A0F0I173"/>
<keyword evidence="1" id="KW-0378">Hydrolase</keyword>
<dbReference type="Proteomes" id="UP000033540">
    <property type="component" value="Unassembled WGS sequence"/>
</dbReference>
<feature type="domain" description="Alpha/beta hydrolase fold-3" evidence="3">
    <location>
        <begin position="105"/>
        <end position="323"/>
    </location>
</feature>
<dbReference type="PANTHER" id="PTHR48081:SF31">
    <property type="entry name" value="STERYL ACETYL HYDROLASE MUG81-RELATED"/>
    <property type="match status" value="1"/>
</dbReference>
<evidence type="ECO:0000313" key="4">
    <source>
        <dbReference type="EMBL" id="KJK60921.1"/>
    </source>
</evidence>
<dbReference type="InterPro" id="IPR013094">
    <property type="entry name" value="AB_hydrolase_3"/>
</dbReference>
<dbReference type="Pfam" id="PF07859">
    <property type="entry name" value="Abhydrolase_3"/>
    <property type="match status" value="1"/>
</dbReference>
<dbReference type="GO" id="GO:0016787">
    <property type="term" value="F:hydrolase activity"/>
    <property type="evidence" value="ECO:0007669"/>
    <property type="project" value="UniProtKB-KW"/>
</dbReference>
<comment type="caution">
    <text evidence="4">The sequence shown here is derived from an EMBL/GenBank/DDBJ whole genome shotgun (WGS) entry which is preliminary data.</text>
</comment>
<dbReference type="AlphaFoldDB" id="A0A0F0I173"/>
<dbReference type="InterPro" id="IPR050300">
    <property type="entry name" value="GDXG_lipolytic_enzyme"/>
</dbReference>
<gene>
    <name evidence="4" type="ORF">P875_00042902</name>
</gene>
<keyword evidence="2" id="KW-0732">Signal</keyword>
<evidence type="ECO:0000256" key="2">
    <source>
        <dbReference type="SAM" id="SignalP"/>
    </source>
</evidence>
<dbReference type="SUPFAM" id="SSF53474">
    <property type="entry name" value="alpha/beta-Hydrolases"/>
    <property type="match status" value="1"/>
</dbReference>
<dbReference type="Gene3D" id="3.40.50.1820">
    <property type="entry name" value="alpha/beta hydrolase"/>
    <property type="match status" value="1"/>
</dbReference>
<proteinExistence type="predicted"/>
<evidence type="ECO:0000259" key="3">
    <source>
        <dbReference type="Pfam" id="PF07859"/>
    </source>
</evidence>
<dbReference type="OrthoDB" id="2152029at2759"/>
<accession>A0A0F0I173</accession>
<feature type="chain" id="PRO_5002442850" evidence="2">
    <location>
        <begin position="18"/>
        <end position="352"/>
    </location>
</feature>
<organism evidence="4 5">
    <name type="scientific">Aspergillus parasiticus (strain ATCC 56775 / NRRL 5862 / SRRC 143 / SU-1)</name>
    <dbReference type="NCBI Taxonomy" id="1403190"/>
    <lineage>
        <taxon>Eukaryota</taxon>
        <taxon>Fungi</taxon>
        <taxon>Dikarya</taxon>
        <taxon>Ascomycota</taxon>
        <taxon>Pezizomycotina</taxon>
        <taxon>Eurotiomycetes</taxon>
        <taxon>Eurotiomycetidae</taxon>
        <taxon>Eurotiales</taxon>
        <taxon>Aspergillaceae</taxon>
        <taxon>Aspergillus</taxon>
        <taxon>Aspergillus subgen. Circumdati</taxon>
    </lineage>
</organism>
<dbReference type="InterPro" id="IPR029058">
    <property type="entry name" value="AB_hydrolase_fold"/>
</dbReference>